<feature type="compositionally biased region" description="Low complexity" evidence="1">
    <location>
        <begin position="220"/>
        <end position="231"/>
    </location>
</feature>
<gene>
    <name evidence="2" type="ORF">SNEC2469_LOCUS2463</name>
</gene>
<comment type="caution">
    <text evidence="2">The sequence shown here is derived from an EMBL/GenBank/DDBJ whole genome shotgun (WGS) entry which is preliminary data.</text>
</comment>
<organism evidence="2 3">
    <name type="scientific">Symbiodinium necroappetens</name>
    <dbReference type="NCBI Taxonomy" id="1628268"/>
    <lineage>
        <taxon>Eukaryota</taxon>
        <taxon>Sar</taxon>
        <taxon>Alveolata</taxon>
        <taxon>Dinophyceae</taxon>
        <taxon>Suessiales</taxon>
        <taxon>Symbiodiniaceae</taxon>
        <taxon>Symbiodinium</taxon>
    </lineage>
</organism>
<evidence type="ECO:0000313" key="2">
    <source>
        <dbReference type="EMBL" id="CAE7215670.1"/>
    </source>
</evidence>
<dbReference type="OrthoDB" id="445145at2759"/>
<dbReference type="AlphaFoldDB" id="A0A812JX10"/>
<feature type="compositionally biased region" description="Low complexity" evidence="1">
    <location>
        <begin position="384"/>
        <end position="400"/>
    </location>
</feature>
<feature type="region of interest" description="Disordered" evidence="1">
    <location>
        <begin position="214"/>
        <end position="271"/>
    </location>
</feature>
<proteinExistence type="predicted"/>
<feature type="compositionally biased region" description="Low complexity" evidence="1">
    <location>
        <begin position="250"/>
        <end position="263"/>
    </location>
</feature>
<protein>
    <submittedName>
        <fullName evidence="2">Uncharacterized protein</fullName>
    </submittedName>
</protein>
<evidence type="ECO:0000313" key="3">
    <source>
        <dbReference type="Proteomes" id="UP000601435"/>
    </source>
</evidence>
<sequence>MADAKGRCSAADACVRAGRAELATPLLQSLGSRWAQKPPALGDSARAAGLFCGFVKVPPPAVDVRLTRFVLEPLRPLLTQAWQHCSAQGRDLEDVTLVGPCLARVWINGTVWAARSYGAPSRVGASCVVSCALNAMVFGRPFQAPAARAPKLKRRWLQVPVAPASLEATLANVAHLELDMILPADREVELLPRPYTSSAVSFAAEAMFSAENSTFSTRPSTSACSGGSSRSFRPRAWWKSSRRRKGWKGTTSLADSSMSTSSSFRCPQTPQRDLRGYETFEQLLQPGWRTAAELCATSKEEEEADEDSGDDAGPGAPSRRASAKRDAVVLGVGKPFWKLKQMEQDTAAKAEKPLYQQKRNALKQVTSNSLFAIPGQLDSQAHESSSSASSTDATSVSSDSVDPLLATEIGDLLPQRTSPWTATFAKATAASDPHMARRGGLDEEMIAMAEFAVAAQQAAMREQEEASLPAEALPGVYFGHMESPRSTLLPKTPRVGRLQKLEHEKLDQDNVRCGLLLMASDRDFDLLRLGVLARAIVDCTRWQDECAAGHRGAEVYDGWSKQAKNGRASTWEQGKAQPSKGPLSPEEEERIKEEKAQYDDWRRQVLLCARHLTTHISRFETDPLVGGKGLF</sequence>
<reference evidence="2" key="1">
    <citation type="submission" date="2021-02" db="EMBL/GenBank/DDBJ databases">
        <authorList>
            <person name="Dougan E. K."/>
            <person name="Rhodes N."/>
            <person name="Thang M."/>
            <person name="Chan C."/>
        </authorList>
    </citation>
    <scope>NUCLEOTIDE SEQUENCE</scope>
</reference>
<feature type="region of interest" description="Disordered" evidence="1">
    <location>
        <begin position="377"/>
        <end position="400"/>
    </location>
</feature>
<evidence type="ECO:0000256" key="1">
    <source>
        <dbReference type="SAM" id="MobiDB-lite"/>
    </source>
</evidence>
<feature type="region of interest" description="Disordered" evidence="1">
    <location>
        <begin position="566"/>
        <end position="594"/>
    </location>
</feature>
<feature type="compositionally biased region" description="Acidic residues" evidence="1">
    <location>
        <begin position="300"/>
        <end position="310"/>
    </location>
</feature>
<dbReference type="EMBL" id="CAJNJA010006797">
    <property type="protein sequence ID" value="CAE7215670.1"/>
    <property type="molecule type" value="Genomic_DNA"/>
</dbReference>
<accession>A0A812JX10</accession>
<name>A0A812JX10_9DINO</name>
<feature type="region of interest" description="Disordered" evidence="1">
    <location>
        <begin position="296"/>
        <end position="326"/>
    </location>
</feature>
<dbReference type="Proteomes" id="UP000601435">
    <property type="component" value="Unassembled WGS sequence"/>
</dbReference>
<keyword evidence="3" id="KW-1185">Reference proteome</keyword>